<dbReference type="WBParaSite" id="PDA_v2.g24724.t1">
    <property type="protein sequence ID" value="PDA_v2.g24724.t1"/>
    <property type="gene ID" value="PDA_v2.g24724"/>
</dbReference>
<name>A0A914QC19_9BILA</name>
<evidence type="ECO:0000313" key="1">
    <source>
        <dbReference type="Proteomes" id="UP000887578"/>
    </source>
</evidence>
<accession>A0A914QC19</accession>
<sequence length="93" mass="10752">MKRTKVEVGKTFDTFFDRKAELGIRHKCHSKGDKYFYDEIRCIVGKEFVKPDEIFFNGTDAILCVQKNLGKLQLKAINPKKLVQKLCSKGIQQ</sequence>
<dbReference type="Proteomes" id="UP000887578">
    <property type="component" value="Unplaced"/>
</dbReference>
<proteinExistence type="predicted"/>
<keyword evidence="1" id="KW-1185">Reference proteome</keyword>
<organism evidence="1 2">
    <name type="scientific">Panagrolaimus davidi</name>
    <dbReference type="NCBI Taxonomy" id="227884"/>
    <lineage>
        <taxon>Eukaryota</taxon>
        <taxon>Metazoa</taxon>
        <taxon>Ecdysozoa</taxon>
        <taxon>Nematoda</taxon>
        <taxon>Chromadorea</taxon>
        <taxon>Rhabditida</taxon>
        <taxon>Tylenchina</taxon>
        <taxon>Panagrolaimomorpha</taxon>
        <taxon>Panagrolaimoidea</taxon>
        <taxon>Panagrolaimidae</taxon>
        <taxon>Panagrolaimus</taxon>
    </lineage>
</organism>
<dbReference type="AlphaFoldDB" id="A0A914QC19"/>
<protein>
    <submittedName>
        <fullName evidence="2">Uncharacterized protein</fullName>
    </submittedName>
</protein>
<evidence type="ECO:0000313" key="2">
    <source>
        <dbReference type="WBParaSite" id="PDA_v2.g24724.t1"/>
    </source>
</evidence>
<reference evidence="2" key="1">
    <citation type="submission" date="2022-11" db="UniProtKB">
        <authorList>
            <consortium name="WormBaseParasite"/>
        </authorList>
    </citation>
    <scope>IDENTIFICATION</scope>
</reference>